<accession>A0ACB7PID2</accession>
<comment type="caution">
    <text evidence="1">The sequence shown here is derived from an EMBL/GenBank/DDBJ whole genome shotgun (WGS) entry which is preliminary data.</text>
</comment>
<sequence length="491" mass="55157">MWRESMQARQDLGRYDFGGYVWEYPEVVELEGDCSALMDRAGVEVPGELGMGPTVMPLGRKGSRKIAVVFCRVGLWRGPRGYVLFLDREVWGVPGEGVRKARKVTGRKVEGPEQVTESLEEVFLEAVEENWNSDDQLPGIVSEVVYRHWQELFDFLEPEPQATREETVACYRLMVRLLELNGEKSDDMNWKRLVDRIVIRLNWLRSAPDNSPIHPSTTLRATPPVITTSKHETAARDNRVRSSSRHGQAPQRRVDENQRALDRLSYLGGILIPLPIISSILSMGDTYGPDGSRFFIFWALSVPLAGLTVLLIYADTIRKAEVWVEIEPGLIMPSPDGKATGSSSHDEGMGSGAEVPHNRVLMGRRRRSHEDGEQPSPGLPNSVPFVVDHDVEERIIDMPTVSAPAAQPQTGDGEVVGRVHQRRWSMGWVQVPMLILERPVDGSQPKAWKRKQLGWTGAIRVILYKKFRDGDDIPDGVAACEKPRRGKTKTF</sequence>
<dbReference type="EMBL" id="JAGIZQ010000002">
    <property type="protein sequence ID" value="KAH6640800.1"/>
    <property type="molecule type" value="Genomic_DNA"/>
</dbReference>
<proteinExistence type="predicted"/>
<dbReference type="Proteomes" id="UP000724584">
    <property type="component" value="Unassembled WGS sequence"/>
</dbReference>
<protein>
    <submittedName>
        <fullName evidence="1">Uncharacterized protein</fullName>
    </submittedName>
</protein>
<evidence type="ECO:0000313" key="1">
    <source>
        <dbReference type="EMBL" id="KAH6640800.1"/>
    </source>
</evidence>
<reference evidence="1 2" key="1">
    <citation type="journal article" date="2021" name="Nat. Commun.">
        <title>Genetic determinants of endophytism in the Arabidopsis root mycobiome.</title>
        <authorList>
            <person name="Mesny F."/>
            <person name="Miyauchi S."/>
            <person name="Thiergart T."/>
            <person name="Pickel B."/>
            <person name="Atanasova L."/>
            <person name="Karlsson M."/>
            <person name="Huettel B."/>
            <person name="Barry K.W."/>
            <person name="Haridas S."/>
            <person name="Chen C."/>
            <person name="Bauer D."/>
            <person name="Andreopoulos W."/>
            <person name="Pangilinan J."/>
            <person name="LaButti K."/>
            <person name="Riley R."/>
            <person name="Lipzen A."/>
            <person name="Clum A."/>
            <person name="Drula E."/>
            <person name="Henrissat B."/>
            <person name="Kohler A."/>
            <person name="Grigoriev I.V."/>
            <person name="Martin F.M."/>
            <person name="Hacquard S."/>
        </authorList>
    </citation>
    <scope>NUCLEOTIDE SEQUENCE [LARGE SCALE GENOMIC DNA]</scope>
    <source>
        <strain evidence="1 2">MPI-SDFR-AT-0079</strain>
    </source>
</reference>
<name>A0ACB7PID2_9PEZI</name>
<evidence type="ECO:0000313" key="2">
    <source>
        <dbReference type="Proteomes" id="UP000724584"/>
    </source>
</evidence>
<keyword evidence="2" id="KW-1185">Reference proteome</keyword>
<organism evidence="1 2">
    <name type="scientific">Chaetomium tenue</name>
    <dbReference type="NCBI Taxonomy" id="1854479"/>
    <lineage>
        <taxon>Eukaryota</taxon>
        <taxon>Fungi</taxon>
        <taxon>Dikarya</taxon>
        <taxon>Ascomycota</taxon>
        <taxon>Pezizomycotina</taxon>
        <taxon>Sordariomycetes</taxon>
        <taxon>Sordariomycetidae</taxon>
        <taxon>Sordariales</taxon>
        <taxon>Chaetomiaceae</taxon>
        <taxon>Chaetomium</taxon>
    </lineage>
</organism>
<gene>
    <name evidence="1" type="ORF">F5144DRAFT_561701</name>
</gene>